<proteinExistence type="predicted"/>
<dbReference type="Proteomes" id="UP000778578">
    <property type="component" value="Unassembled WGS sequence"/>
</dbReference>
<feature type="compositionally biased region" description="Basic and acidic residues" evidence="1">
    <location>
        <begin position="1"/>
        <end position="12"/>
    </location>
</feature>
<organism evidence="2 3">
    <name type="scientific">Actinacidiphila acidipaludis</name>
    <dbReference type="NCBI Taxonomy" id="2873382"/>
    <lineage>
        <taxon>Bacteria</taxon>
        <taxon>Bacillati</taxon>
        <taxon>Actinomycetota</taxon>
        <taxon>Actinomycetes</taxon>
        <taxon>Kitasatosporales</taxon>
        <taxon>Streptomycetaceae</taxon>
        <taxon>Actinacidiphila</taxon>
    </lineage>
</organism>
<sequence>MRDSRDVEGVERDADELDDGTAQESDAGLGLEAPEADTAEQRAEVLQRGDEPVTARSADRNGEADPADTAEQRRVVVEDEEDYR</sequence>
<feature type="region of interest" description="Disordered" evidence="1">
    <location>
        <begin position="1"/>
        <end position="84"/>
    </location>
</feature>
<feature type="compositionally biased region" description="Basic and acidic residues" evidence="1">
    <location>
        <begin position="39"/>
        <end position="63"/>
    </location>
</feature>
<protein>
    <recommendedName>
        <fullName evidence="4">DUF5709 domain-containing protein</fullName>
    </recommendedName>
</protein>
<evidence type="ECO:0000256" key="1">
    <source>
        <dbReference type="SAM" id="MobiDB-lite"/>
    </source>
</evidence>
<accession>A0ABS7Q1G3</accession>
<comment type="caution">
    <text evidence="2">The sequence shown here is derived from an EMBL/GenBank/DDBJ whole genome shotgun (WGS) entry which is preliminary data.</text>
</comment>
<name>A0ABS7Q1G3_9ACTN</name>
<reference evidence="2 3" key="1">
    <citation type="submission" date="2021-08" db="EMBL/GenBank/DDBJ databases">
        <title>WGS of actinomycetes from Thailand.</title>
        <authorList>
            <person name="Thawai C."/>
        </authorList>
    </citation>
    <scope>NUCLEOTIDE SEQUENCE [LARGE SCALE GENOMIC DNA]</scope>
    <source>
        <strain evidence="2 3">PLK6-54</strain>
    </source>
</reference>
<dbReference type="EMBL" id="JAINZZ010000004">
    <property type="protein sequence ID" value="MBY8876984.1"/>
    <property type="molecule type" value="Genomic_DNA"/>
</dbReference>
<evidence type="ECO:0008006" key="4">
    <source>
        <dbReference type="Google" id="ProtNLM"/>
    </source>
</evidence>
<evidence type="ECO:0000313" key="2">
    <source>
        <dbReference type="EMBL" id="MBY8876984.1"/>
    </source>
</evidence>
<evidence type="ECO:0000313" key="3">
    <source>
        <dbReference type="Proteomes" id="UP000778578"/>
    </source>
</evidence>
<keyword evidence="3" id="KW-1185">Reference proteome</keyword>
<gene>
    <name evidence="2" type="ORF">K7862_04930</name>
</gene>